<evidence type="ECO:0000313" key="6">
    <source>
        <dbReference type="Proteomes" id="UP000663854"/>
    </source>
</evidence>
<dbReference type="Proteomes" id="UP000663870">
    <property type="component" value="Unassembled WGS sequence"/>
</dbReference>
<proteinExistence type="predicted"/>
<evidence type="ECO:0000256" key="1">
    <source>
        <dbReference type="ARBA" id="ARBA00022737"/>
    </source>
</evidence>
<dbReference type="PROSITE" id="PS51996">
    <property type="entry name" value="TR_MART"/>
    <property type="match status" value="1"/>
</dbReference>
<dbReference type="PANTHER" id="PTHR45641">
    <property type="entry name" value="TETRATRICOPEPTIDE REPEAT PROTEIN (AFU_ORTHOLOGUE AFUA_6G03870)"/>
    <property type="match status" value="1"/>
</dbReference>
<keyword evidence="2 3" id="KW-0802">TPR repeat</keyword>
<accession>A0A814SDR3</accession>
<evidence type="ECO:0000313" key="5">
    <source>
        <dbReference type="EMBL" id="CAF1315046.1"/>
    </source>
</evidence>
<feature type="repeat" description="TPR" evidence="3">
    <location>
        <begin position="646"/>
        <end position="679"/>
    </location>
</feature>
<dbReference type="AlphaFoldDB" id="A0A814SDR3"/>
<dbReference type="SUPFAM" id="SSF56399">
    <property type="entry name" value="ADP-ribosylation"/>
    <property type="match status" value="1"/>
</dbReference>
<dbReference type="PANTHER" id="PTHR45641:SF1">
    <property type="entry name" value="AAA+ ATPASE DOMAIN-CONTAINING PROTEIN"/>
    <property type="match status" value="1"/>
</dbReference>
<evidence type="ECO:0000313" key="4">
    <source>
        <dbReference type="EMBL" id="CAF1145929.1"/>
    </source>
</evidence>
<reference evidence="4" key="1">
    <citation type="submission" date="2021-02" db="EMBL/GenBank/DDBJ databases">
        <authorList>
            <person name="Nowell W R."/>
        </authorList>
    </citation>
    <scope>NUCLEOTIDE SEQUENCE</scope>
</reference>
<feature type="repeat" description="TPR" evidence="3">
    <location>
        <begin position="730"/>
        <end position="763"/>
    </location>
</feature>
<evidence type="ECO:0000256" key="2">
    <source>
        <dbReference type="ARBA" id="ARBA00022803"/>
    </source>
</evidence>
<gene>
    <name evidence="5" type="ORF">JXQ802_LOCUS30232</name>
    <name evidence="4" type="ORF">PYM288_LOCUS21962</name>
</gene>
<dbReference type="Gene3D" id="1.25.40.10">
    <property type="entry name" value="Tetratricopeptide repeat domain"/>
    <property type="match status" value="3"/>
</dbReference>
<comment type="caution">
    <text evidence="4">The sequence shown here is derived from an EMBL/GenBank/DDBJ whole genome shotgun (WGS) entry which is preliminary data.</text>
</comment>
<organism evidence="4 6">
    <name type="scientific">Rotaria sordida</name>
    <dbReference type="NCBI Taxonomy" id="392033"/>
    <lineage>
        <taxon>Eukaryota</taxon>
        <taxon>Metazoa</taxon>
        <taxon>Spiralia</taxon>
        <taxon>Gnathifera</taxon>
        <taxon>Rotifera</taxon>
        <taxon>Eurotatoria</taxon>
        <taxon>Bdelloidea</taxon>
        <taxon>Philodinida</taxon>
        <taxon>Philodinidae</taxon>
        <taxon>Rotaria</taxon>
    </lineage>
</organism>
<feature type="repeat" description="TPR" evidence="3">
    <location>
        <begin position="520"/>
        <end position="553"/>
    </location>
</feature>
<dbReference type="Pfam" id="PF13424">
    <property type="entry name" value="TPR_12"/>
    <property type="match status" value="3"/>
</dbReference>
<dbReference type="SUPFAM" id="SSF48452">
    <property type="entry name" value="TPR-like"/>
    <property type="match status" value="2"/>
</dbReference>
<dbReference type="EMBL" id="CAJNOH010000905">
    <property type="protein sequence ID" value="CAF1145929.1"/>
    <property type="molecule type" value="Genomic_DNA"/>
</dbReference>
<feature type="repeat" description="TPR" evidence="3">
    <location>
        <begin position="436"/>
        <end position="469"/>
    </location>
</feature>
<evidence type="ECO:0000256" key="3">
    <source>
        <dbReference type="PROSITE-ProRule" id="PRU00339"/>
    </source>
</evidence>
<dbReference type="InterPro" id="IPR019734">
    <property type="entry name" value="TPR_rpt"/>
</dbReference>
<dbReference type="Proteomes" id="UP000663854">
    <property type="component" value="Unassembled WGS sequence"/>
</dbReference>
<evidence type="ECO:0008006" key="8">
    <source>
        <dbReference type="Google" id="ProtNLM"/>
    </source>
</evidence>
<sequence length="876" mass="102650">MTEQQINQRFICVWLDNQLIRSVEYIDTQDELRTLIKTFVTFKDSNYCVDFITNITDTKIFLITSNILGRIIVPTIHPFEQIDSIYIFHGNKPSDDQWTKDYKKIKGIFNDITLIYDRFKQDIIKEEKNNDSFAISFISSSDINSHDVNRQDPSFMYFQLLKDIILIDRLFESEEQTKADMLSYCRKVYVDCPDTILVLDEFEKDFIPELSIYWYIKECFLYKMLNKALYTPQPDVLYKLRYFLRHLYYQILSEASKQRQHLSSMTVYRGQTMSLDQIDKLKGNVGGFLSFNNFLSTSLKQDVALNFLWGSENGVLFQMEIDPKIQKFPFINIEQIPYLQREECEQELLFVMGSVFRIVRIEKEKDFYRVQLTLSGDIDEQLEKYTKVTRNQTRSFHSFLSLLRLMQKVEEYSCIDQFAEMFRDDIGVAANSTILAHVHHAFGSIYYDRGQNKEALEHFQQTLNIHMSDLPANHSVLSPTYSYIGVVYDALYDYTKALEYQQMALDCQVNSDSPDVSSIITYMKNIASVYDKQEKYSEALDYYKRALELQIGHFGENDSSVRKTYSLISSIYYKQGDYEQSTSYREKSASLQKSITELDPPSLVDSLIKDGIVCLSQKQYQQALTHFKRALEIQQQYLLPNNSSLAQTYNLIAKAFYDQEQFEEALLNYNKALEIEQNSLSDDHHSIATSYHNISTAYVGLSLWSNALDYALKAVEQSKKTLQTDVNTLAALVHYVGYIFQEQKQYQEALIYYQEALELYQTHLSEDDPSLFIVYHRTARVYYQLDMNSEAVVLYQKTLIIALKILPDNDKQIGYIYMDLSRSFLRLKQYDESLISAEQAIEQLCKTLPNNHSDVIQYRFELSVIKQRQLSKKDFN</sequence>
<dbReference type="PROSITE" id="PS50005">
    <property type="entry name" value="TPR"/>
    <property type="match status" value="5"/>
</dbReference>
<keyword evidence="7" id="KW-1185">Reference proteome</keyword>
<protein>
    <recommendedName>
        <fullName evidence="8">NAD(P)(+)--arginine ADP-ribosyltransferase</fullName>
    </recommendedName>
</protein>
<keyword evidence="1" id="KW-0677">Repeat</keyword>
<dbReference type="SMART" id="SM00028">
    <property type="entry name" value="TPR"/>
    <property type="match status" value="10"/>
</dbReference>
<dbReference type="Gene3D" id="3.90.176.10">
    <property type="entry name" value="Toxin ADP-ribosyltransferase, Chain A, domain 1"/>
    <property type="match status" value="1"/>
</dbReference>
<name>A0A814SDR3_9BILA</name>
<evidence type="ECO:0000313" key="7">
    <source>
        <dbReference type="Proteomes" id="UP000663870"/>
    </source>
</evidence>
<dbReference type="EMBL" id="CAJNOL010001218">
    <property type="protein sequence ID" value="CAF1315046.1"/>
    <property type="molecule type" value="Genomic_DNA"/>
</dbReference>
<dbReference type="InterPro" id="IPR011990">
    <property type="entry name" value="TPR-like_helical_dom_sf"/>
</dbReference>
<feature type="repeat" description="TPR" evidence="3">
    <location>
        <begin position="604"/>
        <end position="637"/>
    </location>
</feature>